<dbReference type="InterPro" id="IPR020568">
    <property type="entry name" value="Ribosomal_Su5_D2-typ_SF"/>
</dbReference>
<dbReference type="GO" id="GO:0071028">
    <property type="term" value="P:nuclear mRNA surveillance"/>
    <property type="evidence" value="ECO:0007669"/>
    <property type="project" value="TreeGrafter"/>
</dbReference>
<dbReference type="EMBL" id="VSWD01000006">
    <property type="protein sequence ID" value="KAK3099231.1"/>
    <property type="molecule type" value="Genomic_DNA"/>
</dbReference>
<dbReference type="InterPro" id="IPR015847">
    <property type="entry name" value="ExoRNase_PH_dom2"/>
</dbReference>
<dbReference type="InterPro" id="IPR036345">
    <property type="entry name" value="ExoRNase_PH_dom2_sf"/>
</dbReference>
<evidence type="ECO:0000256" key="1">
    <source>
        <dbReference type="ARBA" id="ARBA00004496"/>
    </source>
</evidence>
<dbReference type="GO" id="GO:0000176">
    <property type="term" value="C:nuclear exosome (RNase complex)"/>
    <property type="evidence" value="ECO:0007669"/>
    <property type="project" value="TreeGrafter"/>
</dbReference>
<evidence type="ECO:0000259" key="12">
    <source>
        <dbReference type="Pfam" id="PF03725"/>
    </source>
</evidence>
<evidence type="ECO:0000256" key="2">
    <source>
        <dbReference type="ARBA" id="ARBA00004604"/>
    </source>
</evidence>
<dbReference type="InterPro" id="IPR033100">
    <property type="entry name" value="Rrp45"/>
</dbReference>
<keyword evidence="14" id="KW-1185">Reference proteome</keyword>
<evidence type="ECO:0000256" key="4">
    <source>
        <dbReference type="ARBA" id="ARBA00019572"/>
    </source>
</evidence>
<keyword evidence="5" id="KW-0963">Cytoplasm</keyword>
<evidence type="ECO:0000256" key="7">
    <source>
        <dbReference type="ARBA" id="ARBA00022835"/>
    </source>
</evidence>
<feature type="domain" description="Exoribonuclease phosphorolytic" evidence="11">
    <location>
        <begin position="31"/>
        <end position="163"/>
    </location>
</feature>
<dbReference type="PANTHER" id="PTHR11097:SF14">
    <property type="entry name" value="EXOSOME COMPLEX COMPONENT RRP45"/>
    <property type="match status" value="1"/>
</dbReference>
<dbReference type="CDD" id="cd11368">
    <property type="entry name" value="RNase_PH_RRP45"/>
    <property type="match status" value="1"/>
</dbReference>
<dbReference type="InterPro" id="IPR001247">
    <property type="entry name" value="ExoRNase_PH_dom1"/>
</dbReference>
<dbReference type="Proteomes" id="UP001186944">
    <property type="component" value="Unassembled WGS sequence"/>
</dbReference>
<dbReference type="CDD" id="cd00229">
    <property type="entry name" value="SGNH_hydrolase"/>
    <property type="match status" value="1"/>
</dbReference>
<dbReference type="Gene3D" id="3.30.230.70">
    <property type="entry name" value="GHMP Kinase, N-terminal domain"/>
    <property type="match status" value="1"/>
</dbReference>
<evidence type="ECO:0000313" key="14">
    <source>
        <dbReference type="Proteomes" id="UP001186944"/>
    </source>
</evidence>
<dbReference type="GO" id="GO:0016075">
    <property type="term" value="P:rRNA catabolic process"/>
    <property type="evidence" value="ECO:0007669"/>
    <property type="project" value="TreeGrafter"/>
</dbReference>
<evidence type="ECO:0000313" key="13">
    <source>
        <dbReference type="EMBL" id="KAK3099231.1"/>
    </source>
</evidence>
<dbReference type="GO" id="GO:0000177">
    <property type="term" value="C:cytoplasmic exosome (RNase complex)"/>
    <property type="evidence" value="ECO:0007669"/>
    <property type="project" value="TreeGrafter"/>
</dbReference>
<evidence type="ECO:0000259" key="11">
    <source>
        <dbReference type="Pfam" id="PF01138"/>
    </source>
</evidence>
<sequence>MRDVPLSNCEKEFILAAIREGKRLDGRQPYDFRRIKIKFGVDRGCCQVHLGETLVLAQVSCEVVSPRQTRPSDGILFINVELSPMASPAFEVGRMSDFGVEVNRILERCLKESRCVDTESLCIISGEKVWQVRVDVTVMNHDGNIIDCASIAAISALAHFRRPDVTVNGNEITIHPVEERDPIPLSVHHMPICVSFSFYEQGKYLLVDPTDKEEKVMDGRTVIGMNKHREICTLQVTGMMLLLKDQVLRCTNIAVVKVAEITELIHKALDNDRQARLKGEKYGFAESVVTESVTANQKPETTVDSEKSNEEADALNAECEEIEVNGKDLGIGAIGEGGKNTWEIEDFEIDDDEENFKEGEVADDIESELTNEKAALQTGKPTVKTAVRSGTTNEVNVWIVGSSIVYWAGERAEDCDLQNLGLYEKGAIIYWDGWRGMKWNALLGRLQSNLEDKEYPQPDILIIHLGSNDVSSEDTEKLIHKMLLDLEVVQEMFPSARIVYSELLSRRHWRGIKVEEGEKRKERINTMVGLYVKAKGGLIMRHDDIIRQNVCLFRKDGVHLTDTGNDIFIQDLIGAVDECGDLGDDSEEETTMVLNSKDLQITANPVAKLGCIHFIGGQVYEWAGGWEGINNWFLDHYSKL</sequence>
<dbReference type="FunFam" id="3.30.230.70:FF:000005">
    <property type="entry name" value="Exosome complex component RRP45"/>
    <property type="match status" value="1"/>
</dbReference>
<evidence type="ECO:0000256" key="6">
    <source>
        <dbReference type="ARBA" id="ARBA00022552"/>
    </source>
</evidence>
<name>A0AA89C895_PINIB</name>
<dbReference type="InterPro" id="IPR027408">
    <property type="entry name" value="PNPase/RNase_PH_dom_sf"/>
</dbReference>
<reference evidence="13" key="1">
    <citation type="submission" date="2019-08" db="EMBL/GenBank/DDBJ databases">
        <title>The improved chromosome-level genome for the pearl oyster Pinctada fucata martensii using PacBio sequencing and Hi-C.</title>
        <authorList>
            <person name="Zheng Z."/>
        </authorList>
    </citation>
    <scope>NUCLEOTIDE SEQUENCE</scope>
    <source>
        <strain evidence="13">ZZ-2019</strain>
        <tissue evidence="13">Adductor muscle</tissue>
    </source>
</reference>
<dbReference type="SUPFAM" id="SSF55666">
    <property type="entry name" value="Ribonuclease PH domain 2-like"/>
    <property type="match status" value="1"/>
</dbReference>
<dbReference type="SUPFAM" id="SSF54211">
    <property type="entry name" value="Ribosomal protein S5 domain 2-like"/>
    <property type="match status" value="1"/>
</dbReference>
<dbReference type="GO" id="GO:0034476">
    <property type="term" value="P:U5 snRNA 3'-end processing"/>
    <property type="evidence" value="ECO:0007669"/>
    <property type="project" value="TreeGrafter"/>
</dbReference>
<comment type="similarity">
    <text evidence="3">Belongs to the RNase PH family.</text>
</comment>
<evidence type="ECO:0000256" key="9">
    <source>
        <dbReference type="ARBA" id="ARBA00023242"/>
    </source>
</evidence>
<keyword evidence="8" id="KW-0694">RNA-binding</keyword>
<dbReference type="GO" id="GO:0034473">
    <property type="term" value="P:U1 snRNA 3'-end processing"/>
    <property type="evidence" value="ECO:0007669"/>
    <property type="project" value="TreeGrafter"/>
</dbReference>
<dbReference type="GO" id="GO:0035925">
    <property type="term" value="F:mRNA 3'-UTR AU-rich region binding"/>
    <property type="evidence" value="ECO:0007669"/>
    <property type="project" value="TreeGrafter"/>
</dbReference>
<dbReference type="Gene3D" id="3.40.50.1110">
    <property type="entry name" value="SGNH hydrolase"/>
    <property type="match status" value="1"/>
</dbReference>
<dbReference type="GO" id="GO:0005730">
    <property type="term" value="C:nucleolus"/>
    <property type="evidence" value="ECO:0007669"/>
    <property type="project" value="UniProtKB-SubCell"/>
</dbReference>
<dbReference type="Pfam" id="PF03725">
    <property type="entry name" value="RNase_PH_C"/>
    <property type="match status" value="1"/>
</dbReference>
<dbReference type="AlphaFoldDB" id="A0AA89C895"/>
<proteinExistence type="inferred from homology"/>
<keyword evidence="9" id="KW-0539">Nucleus</keyword>
<evidence type="ECO:0000256" key="10">
    <source>
        <dbReference type="ARBA" id="ARBA00032660"/>
    </source>
</evidence>
<evidence type="ECO:0000256" key="3">
    <source>
        <dbReference type="ARBA" id="ARBA00006678"/>
    </source>
</evidence>
<dbReference type="PANTHER" id="PTHR11097">
    <property type="entry name" value="EXOSOME COMPLEX EXONUCLEASE RIBOSOMAL RNA PROCESSING PROTEIN"/>
    <property type="match status" value="1"/>
</dbReference>
<dbReference type="GO" id="GO:0000467">
    <property type="term" value="P:exonucleolytic trimming to generate mature 3'-end of 5.8S rRNA from tricistronic rRNA transcript (SSU-rRNA, 5.8S rRNA, LSU-rRNA)"/>
    <property type="evidence" value="ECO:0007669"/>
    <property type="project" value="TreeGrafter"/>
</dbReference>
<accession>A0AA89C895</accession>
<protein>
    <recommendedName>
        <fullName evidence="4">Exosome complex component RRP45</fullName>
    </recommendedName>
    <alternativeName>
        <fullName evidence="10">Exosome component 9</fullName>
    </alternativeName>
</protein>
<dbReference type="GO" id="GO:0071035">
    <property type="term" value="P:nuclear polyadenylation-dependent rRNA catabolic process"/>
    <property type="evidence" value="ECO:0007669"/>
    <property type="project" value="TreeGrafter"/>
</dbReference>
<comment type="caution">
    <text evidence="13">The sequence shown here is derived from an EMBL/GenBank/DDBJ whole genome shotgun (WGS) entry which is preliminary data.</text>
</comment>
<dbReference type="InterPro" id="IPR050590">
    <property type="entry name" value="Exosome_comp_Rrp42_subfam"/>
</dbReference>
<evidence type="ECO:0000256" key="5">
    <source>
        <dbReference type="ARBA" id="ARBA00022490"/>
    </source>
</evidence>
<feature type="domain" description="Exoribonuclease phosphorolytic" evidence="12">
    <location>
        <begin position="189"/>
        <end position="255"/>
    </location>
</feature>
<dbReference type="InterPro" id="IPR036514">
    <property type="entry name" value="SGNH_hydro_sf"/>
</dbReference>
<evidence type="ECO:0000256" key="8">
    <source>
        <dbReference type="ARBA" id="ARBA00022884"/>
    </source>
</evidence>
<organism evidence="13 14">
    <name type="scientific">Pinctada imbricata</name>
    <name type="common">Atlantic pearl-oyster</name>
    <name type="synonym">Pinctada martensii</name>
    <dbReference type="NCBI Taxonomy" id="66713"/>
    <lineage>
        <taxon>Eukaryota</taxon>
        <taxon>Metazoa</taxon>
        <taxon>Spiralia</taxon>
        <taxon>Lophotrochozoa</taxon>
        <taxon>Mollusca</taxon>
        <taxon>Bivalvia</taxon>
        <taxon>Autobranchia</taxon>
        <taxon>Pteriomorphia</taxon>
        <taxon>Pterioida</taxon>
        <taxon>Pterioidea</taxon>
        <taxon>Pteriidae</taxon>
        <taxon>Pinctada</taxon>
    </lineage>
</organism>
<keyword evidence="6" id="KW-0698">rRNA processing</keyword>
<dbReference type="GO" id="GO:0034475">
    <property type="term" value="P:U4 snRNA 3'-end processing"/>
    <property type="evidence" value="ECO:0007669"/>
    <property type="project" value="TreeGrafter"/>
</dbReference>
<dbReference type="Pfam" id="PF01138">
    <property type="entry name" value="RNase_PH"/>
    <property type="match status" value="1"/>
</dbReference>
<gene>
    <name evidence="13" type="ORF">FSP39_001297</name>
</gene>
<keyword evidence="7" id="KW-0271">Exosome</keyword>
<dbReference type="SUPFAM" id="SSF52266">
    <property type="entry name" value="SGNH hydrolase"/>
    <property type="match status" value="1"/>
</dbReference>
<comment type="subcellular location">
    <subcellularLocation>
        <location evidence="1">Cytoplasm</location>
    </subcellularLocation>
    <subcellularLocation>
        <location evidence="2">Nucleus</location>
        <location evidence="2">Nucleolus</location>
    </subcellularLocation>
</comment>
<dbReference type="GO" id="GO:0071038">
    <property type="term" value="P:TRAMP-dependent tRNA surveillance pathway"/>
    <property type="evidence" value="ECO:0007669"/>
    <property type="project" value="TreeGrafter"/>
</dbReference>